<dbReference type="OrthoDB" id="5348456at2"/>
<evidence type="ECO:0000313" key="2">
    <source>
        <dbReference type="EMBL" id="KPU45432.1"/>
    </source>
</evidence>
<dbReference type="CDD" id="cd02947">
    <property type="entry name" value="TRX_family"/>
    <property type="match status" value="1"/>
</dbReference>
<protein>
    <submittedName>
        <fullName evidence="2">Glutaredoxin</fullName>
    </submittedName>
</protein>
<dbReference type="PATRIC" id="fig|36849.3.peg.714"/>
<dbReference type="PROSITE" id="PS51354">
    <property type="entry name" value="GLUTAREDOXIN_2"/>
    <property type="match status" value="1"/>
</dbReference>
<dbReference type="Pfam" id="PF13192">
    <property type="entry name" value="Thioredoxin_3"/>
    <property type="match status" value="1"/>
</dbReference>
<dbReference type="PROSITE" id="PS00195">
    <property type="entry name" value="GLUTAREDOXIN_1"/>
    <property type="match status" value="1"/>
</dbReference>
<dbReference type="RefSeq" id="WP_054873783.1">
    <property type="nucleotide sequence ID" value="NZ_LKET01000021.1"/>
</dbReference>
<dbReference type="EMBL" id="LKET01000021">
    <property type="protein sequence ID" value="KPU45432.1"/>
    <property type="molecule type" value="Genomic_DNA"/>
</dbReference>
<dbReference type="InterPro" id="IPR036249">
    <property type="entry name" value="Thioredoxin-like_sf"/>
</dbReference>
<sequence length="86" mass="9998">MKPVLMFTLNACPYCQRALSMVEELKENNPEYRKIQITIIDEGRQPEIADKYDYFYVPTYYVDGVKVHEGAATLDMIKKVLDTAME</sequence>
<dbReference type="Proteomes" id="UP000050326">
    <property type="component" value="Unassembled WGS sequence"/>
</dbReference>
<dbReference type="InterPro" id="IPR011767">
    <property type="entry name" value="GLR_AS"/>
</dbReference>
<dbReference type="STRING" id="36849.OXPF_06650"/>
<dbReference type="SUPFAM" id="SSF52833">
    <property type="entry name" value="Thioredoxin-like"/>
    <property type="match status" value="1"/>
</dbReference>
<organism evidence="2 3">
    <name type="scientific">Oxobacter pfennigii</name>
    <dbReference type="NCBI Taxonomy" id="36849"/>
    <lineage>
        <taxon>Bacteria</taxon>
        <taxon>Bacillati</taxon>
        <taxon>Bacillota</taxon>
        <taxon>Clostridia</taxon>
        <taxon>Eubacteriales</taxon>
        <taxon>Clostridiaceae</taxon>
        <taxon>Oxobacter</taxon>
    </lineage>
</organism>
<dbReference type="Gene3D" id="3.40.30.10">
    <property type="entry name" value="Glutaredoxin"/>
    <property type="match status" value="1"/>
</dbReference>
<dbReference type="InterPro" id="IPR012336">
    <property type="entry name" value="Thioredoxin-like_fold"/>
</dbReference>
<keyword evidence="3" id="KW-1185">Reference proteome</keyword>
<proteinExistence type="predicted"/>
<evidence type="ECO:0000313" key="3">
    <source>
        <dbReference type="Proteomes" id="UP000050326"/>
    </source>
</evidence>
<feature type="domain" description="Thioredoxin-like fold" evidence="1">
    <location>
        <begin position="10"/>
        <end position="81"/>
    </location>
</feature>
<comment type="caution">
    <text evidence="2">The sequence shown here is derived from an EMBL/GenBank/DDBJ whole genome shotgun (WGS) entry which is preliminary data.</text>
</comment>
<reference evidence="2 3" key="1">
    <citation type="submission" date="2015-09" db="EMBL/GenBank/DDBJ databases">
        <title>Genome sequence of Oxobacter pfennigii DSM 3222.</title>
        <authorList>
            <person name="Poehlein A."/>
            <person name="Bengelsdorf F.R."/>
            <person name="Schiel-Bengelsdorf B."/>
            <person name="Duerre P."/>
            <person name="Daniel R."/>
        </authorList>
    </citation>
    <scope>NUCLEOTIDE SEQUENCE [LARGE SCALE GENOMIC DNA]</scope>
    <source>
        <strain evidence="2 3">DSM 3222</strain>
    </source>
</reference>
<dbReference type="AlphaFoldDB" id="A0A0N8NTP8"/>
<gene>
    <name evidence="2" type="ORF">OXPF_06650</name>
</gene>
<name>A0A0N8NTP8_9CLOT</name>
<evidence type="ECO:0000259" key="1">
    <source>
        <dbReference type="Pfam" id="PF13192"/>
    </source>
</evidence>
<accession>A0A0N8NTP8</accession>